<dbReference type="GO" id="GO:0003964">
    <property type="term" value="F:RNA-directed DNA polymerase activity"/>
    <property type="evidence" value="ECO:0007669"/>
    <property type="project" value="UniProtKB-KW"/>
</dbReference>
<protein>
    <submittedName>
        <fullName evidence="4">Reverse transcriptase domain-containing protein</fullName>
    </submittedName>
</protein>
<keyword evidence="4" id="KW-0808">Transferase</keyword>
<feature type="region of interest" description="Disordered" evidence="2">
    <location>
        <begin position="12"/>
        <end position="43"/>
    </location>
</feature>
<dbReference type="PANTHER" id="PTHR46148">
    <property type="entry name" value="CHROMO DOMAIN-CONTAINING PROTEIN"/>
    <property type="match status" value="1"/>
</dbReference>
<organism evidence="4 5">
    <name type="scientific">Tanacetum coccineum</name>
    <dbReference type="NCBI Taxonomy" id="301880"/>
    <lineage>
        <taxon>Eukaryota</taxon>
        <taxon>Viridiplantae</taxon>
        <taxon>Streptophyta</taxon>
        <taxon>Embryophyta</taxon>
        <taxon>Tracheophyta</taxon>
        <taxon>Spermatophyta</taxon>
        <taxon>Magnoliopsida</taxon>
        <taxon>eudicotyledons</taxon>
        <taxon>Gunneridae</taxon>
        <taxon>Pentapetalae</taxon>
        <taxon>asterids</taxon>
        <taxon>campanulids</taxon>
        <taxon>Asterales</taxon>
        <taxon>Asteraceae</taxon>
        <taxon>Asteroideae</taxon>
        <taxon>Anthemideae</taxon>
        <taxon>Anthemidinae</taxon>
        <taxon>Tanacetum</taxon>
    </lineage>
</organism>
<keyword evidence="1" id="KW-0863">Zinc-finger</keyword>
<evidence type="ECO:0000313" key="5">
    <source>
        <dbReference type="Proteomes" id="UP001151760"/>
    </source>
</evidence>
<keyword evidence="4" id="KW-0695">RNA-directed DNA polymerase</keyword>
<keyword evidence="1" id="KW-0479">Metal-binding</keyword>
<dbReference type="Pfam" id="PF24626">
    <property type="entry name" value="SH3_Tf2-1"/>
    <property type="match status" value="1"/>
</dbReference>
<dbReference type="EMBL" id="BQNB010018183">
    <property type="protein sequence ID" value="GJT71622.1"/>
    <property type="molecule type" value="Genomic_DNA"/>
</dbReference>
<comment type="caution">
    <text evidence="4">The sequence shown here is derived from an EMBL/GenBank/DDBJ whole genome shotgun (WGS) entry which is preliminary data.</text>
</comment>
<reference evidence="4" key="1">
    <citation type="journal article" date="2022" name="Int. J. Mol. Sci.">
        <title>Draft Genome of Tanacetum Coccineum: Genomic Comparison of Closely Related Tanacetum-Family Plants.</title>
        <authorList>
            <person name="Yamashiro T."/>
            <person name="Shiraishi A."/>
            <person name="Nakayama K."/>
            <person name="Satake H."/>
        </authorList>
    </citation>
    <scope>NUCLEOTIDE SEQUENCE</scope>
</reference>
<sequence>MACDLMNWVKQQKDKVSENASHKRKWEGDHGGSSSQQQNKEHKVIRAHTAGPSNKNGYAGTLPLCNKCKLYHNGPCTVKCKNCKKVGYMTQNCRNPAAANNQRTLTCYECESLGHYKNGCPERKNQNQAEVGDAQLTGPEITHETTEKIVQIKSKIQSEHDRQKSYADVRRKPLEFQVGDKVMLKVSPWKGVICFGKRGKLNPRYIGPFKVLAKVGTVAYRLELLQQLSRVYNMFHVSNLKKCLSDESLVIPLDEIHIDDKLHFVEEPVEIMDREGPYILTQLVTEAVPKEEDDPGPTAREMNLVSSLQGTGNQLSHTTLEWSIFMTIVKQHQDLDTVSYHKLFDILEQHQNEVNEICAERNAKNANPLALVAAAQHYPDDYTYVPKPYKTHAHSSRKTPSTRSHATTRNKV</sequence>
<dbReference type="SMART" id="SM00343">
    <property type="entry name" value="ZnF_C2HC"/>
    <property type="match status" value="2"/>
</dbReference>
<dbReference type="InterPro" id="IPR036875">
    <property type="entry name" value="Znf_CCHC_sf"/>
</dbReference>
<accession>A0ABQ5G9D1</accession>
<dbReference type="InterPro" id="IPR056924">
    <property type="entry name" value="SH3_Tf2-1"/>
</dbReference>
<proteinExistence type="predicted"/>
<dbReference type="PANTHER" id="PTHR46148:SF59">
    <property type="entry name" value="NUCLEOTIDYLTRANSFERASE, RIBONUCLEASE H"/>
    <property type="match status" value="1"/>
</dbReference>
<evidence type="ECO:0000313" key="4">
    <source>
        <dbReference type="EMBL" id="GJT71622.1"/>
    </source>
</evidence>
<feature type="domain" description="CCHC-type" evidence="3">
    <location>
        <begin position="107"/>
        <end position="122"/>
    </location>
</feature>
<feature type="region of interest" description="Disordered" evidence="2">
    <location>
        <begin position="387"/>
        <end position="412"/>
    </location>
</feature>
<dbReference type="PROSITE" id="PS50158">
    <property type="entry name" value="ZF_CCHC"/>
    <property type="match status" value="1"/>
</dbReference>
<evidence type="ECO:0000256" key="1">
    <source>
        <dbReference type="PROSITE-ProRule" id="PRU00047"/>
    </source>
</evidence>
<evidence type="ECO:0000259" key="3">
    <source>
        <dbReference type="PROSITE" id="PS50158"/>
    </source>
</evidence>
<dbReference type="SUPFAM" id="SSF57756">
    <property type="entry name" value="Retrovirus zinc finger-like domains"/>
    <property type="match status" value="1"/>
</dbReference>
<dbReference type="Proteomes" id="UP001151760">
    <property type="component" value="Unassembled WGS sequence"/>
</dbReference>
<gene>
    <name evidence="4" type="ORF">Tco_1030908</name>
</gene>
<keyword evidence="4" id="KW-0548">Nucleotidyltransferase</keyword>
<feature type="compositionally biased region" description="Basic and acidic residues" evidence="2">
    <location>
        <begin position="12"/>
        <end position="30"/>
    </location>
</feature>
<reference evidence="4" key="2">
    <citation type="submission" date="2022-01" db="EMBL/GenBank/DDBJ databases">
        <authorList>
            <person name="Yamashiro T."/>
            <person name="Shiraishi A."/>
            <person name="Satake H."/>
            <person name="Nakayama K."/>
        </authorList>
    </citation>
    <scope>NUCLEOTIDE SEQUENCE</scope>
</reference>
<dbReference type="Gene3D" id="4.10.60.10">
    <property type="entry name" value="Zinc finger, CCHC-type"/>
    <property type="match status" value="1"/>
</dbReference>
<evidence type="ECO:0000256" key="2">
    <source>
        <dbReference type="SAM" id="MobiDB-lite"/>
    </source>
</evidence>
<dbReference type="InterPro" id="IPR001878">
    <property type="entry name" value="Znf_CCHC"/>
</dbReference>
<name>A0ABQ5G9D1_9ASTR</name>
<keyword evidence="5" id="KW-1185">Reference proteome</keyword>
<keyword evidence="1" id="KW-0862">Zinc</keyword>